<evidence type="ECO:0000256" key="6">
    <source>
        <dbReference type="RuleBase" id="RU000481"/>
    </source>
</evidence>
<keyword evidence="5" id="KW-0663">Pyridoxal phosphate</keyword>
<dbReference type="InterPro" id="IPR015422">
    <property type="entry name" value="PyrdxlP-dep_Trfase_small"/>
</dbReference>
<dbReference type="InterPro" id="IPR004839">
    <property type="entry name" value="Aminotransferase_I/II_large"/>
</dbReference>
<protein>
    <recommendedName>
        <fullName evidence="6">Aminotransferase</fullName>
        <ecNumber evidence="6">2.6.1.-</ecNumber>
    </recommendedName>
</protein>
<dbReference type="PANTHER" id="PTHR46383:SF3">
    <property type="entry name" value="ASPARTATE AMINOTRANSFERASE-RELATED"/>
    <property type="match status" value="1"/>
</dbReference>
<dbReference type="PATRIC" id="fig|869279.4.peg.157"/>
<dbReference type="PROSITE" id="PS00105">
    <property type="entry name" value="AA_TRANSFER_CLASS_1"/>
    <property type="match status" value="1"/>
</dbReference>
<dbReference type="Gene3D" id="3.40.640.10">
    <property type="entry name" value="Type I PLP-dependent aspartate aminotransferase-like (Major domain)"/>
    <property type="match status" value="1"/>
</dbReference>
<evidence type="ECO:0000256" key="5">
    <source>
        <dbReference type="ARBA" id="ARBA00022898"/>
    </source>
</evidence>
<reference evidence="8 9" key="1">
    <citation type="submission" date="2015-07" db="EMBL/GenBank/DDBJ databases">
        <title>Whole genome sequence of Thermanaerothrix daxensis DSM 23592.</title>
        <authorList>
            <person name="Hemp J."/>
            <person name="Ward L.M."/>
            <person name="Pace L.A."/>
            <person name="Fischer W.W."/>
        </authorList>
    </citation>
    <scope>NUCLEOTIDE SEQUENCE [LARGE SCALE GENOMIC DNA]</scope>
    <source>
        <strain evidence="8 9">GNS-1</strain>
    </source>
</reference>
<dbReference type="SUPFAM" id="SSF53383">
    <property type="entry name" value="PLP-dependent transferases"/>
    <property type="match status" value="1"/>
</dbReference>
<dbReference type="FunFam" id="3.40.640.10:FF:000033">
    <property type="entry name" value="Aspartate aminotransferase"/>
    <property type="match status" value="1"/>
</dbReference>
<organism evidence="8 9">
    <name type="scientific">Thermanaerothrix daxensis</name>
    <dbReference type="NCBI Taxonomy" id="869279"/>
    <lineage>
        <taxon>Bacteria</taxon>
        <taxon>Bacillati</taxon>
        <taxon>Chloroflexota</taxon>
        <taxon>Anaerolineae</taxon>
        <taxon>Anaerolineales</taxon>
        <taxon>Anaerolineaceae</taxon>
        <taxon>Thermanaerothrix</taxon>
    </lineage>
</organism>
<evidence type="ECO:0000313" key="9">
    <source>
        <dbReference type="Proteomes" id="UP000050544"/>
    </source>
</evidence>
<dbReference type="Pfam" id="PF00155">
    <property type="entry name" value="Aminotran_1_2"/>
    <property type="match status" value="1"/>
</dbReference>
<dbReference type="Gene3D" id="3.90.1150.10">
    <property type="entry name" value="Aspartate Aminotransferase, domain 1"/>
    <property type="match status" value="1"/>
</dbReference>
<dbReference type="InterPro" id="IPR004838">
    <property type="entry name" value="NHTrfase_class1_PyrdxlP-BS"/>
</dbReference>
<dbReference type="CDD" id="cd00609">
    <property type="entry name" value="AAT_like"/>
    <property type="match status" value="1"/>
</dbReference>
<evidence type="ECO:0000256" key="2">
    <source>
        <dbReference type="ARBA" id="ARBA00007441"/>
    </source>
</evidence>
<dbReference type="GO" id="GO:0030170">
    <property type="term" value="F:pyridoxal phosphate binding"/>
    <property type="evidence" value="ECO:0007669"/>
    <property type="project" value="InterPro"/>
</dbReference>
<dbReference type="InterPro" id="IPR015421">
    <property type="entry name" value="PyrdxlP-dep_Trfase_major"/>
</dbReference>
<dbReference type="EC" id="2.6.1.-" evidence="6"/>
<sequence length="399" mass="43892">MSSTSSTFPTASTRTTYLSQRVASLKPSGIRRFFDIAATMKDVISLGIGEPDFDTPPSVIEAGIQALRSGQTHYTSNAGILELRQALAAHLERLYGVSYDPQTEIIITVGGSEALYLAATALLDPGDEVIIPTPCFVSYQAQVYLAGGVPIEIPCRMEDNFDVNPQAIEAAITPRTKAILIGFPNNPTGAVATRERLLEIARLAEKHDLIVISDEIYDRLVYAGHQHVCFPSLPGMKGRSLLLGGFSKDYAMTGWRIGYACGPQHLMQGLLRVHQYTVMSAPTMSQIAALTALYDRDEAVQMMVEEYDRRRRLIVSELNRMGLPTFEPKGAFYAFPKVSVTGLDDETFAQRLLQEEHVAVVPGSAFGAGGEGFVRCSYATAYEKIEEALRRIERFLKRL</sequence>
<name>A0A0P6Y408_9CHLR</name>
<evidence type="ECO:0000259" key="7">
    <source>
        <dbReference type="Pfam" id="PF00155"/>
    </source>
</evidence>
<evidence type="ECO:0000256" key="1">
    <source>
        <dbReference type="ARBA" id="ARBA00001933"/>
    </source>
</evidence>
<dbReference type="GO" id="GO:0008483">
    <property type="term" value="F:transaminase activity"/>
    <property type="evidence" value="ECO:0007669"/>
    <property type="project" value="UniProtKB-KW"/>
</dbReference>
<accession>A0A0P6Y408</accession>
<proteinExistence type="inferred from homology"/>
<dbReference type="EMBL" id="LGKO01000002">
    <property type="protein sequence ID" value="KPL83819.1"/>
    <property type="molecule type" value="Genomic_DNA"/>
</dbReference>
<feature type="domain" description="Aminotransferase class I/classII large" evidence="7">
    <location>
        <begin position="41"/>
        <end position="392"/>
    </location>
</feature>
<comment type="cofactor">
    <cofactor evidence="1 6">
        <name>pyridoxal 5'-phosphate</name>
        <dbReference type="ChEBI" id="CHEBI:597326"/>
    </cofactor>
</comment>
<dbReference type="Proteomes" id="UP000050544">
    <property type="component" value="Unassembled WGS sequence"/>
</dbReference>
<evidence type="ECO:0000313" key="8">
    <source>
        <dbReference type="EMBL" id="KPL83819.1"/>
    </source>
</evidence>
<dbReference type="PANTHER" id="PTHR46383">
    <property type="entry name" value="ASPARTATE AMINOTRANSFERASE"/>
    <property type="match status" value="1"/>
</dbReference>
<dbReference type="GO" id="GO:0006520">
    <property type="term" value="P:amino acid metabolic process"/>
    <property type="evidence" value="ECO:0007669"/>
    <property type="project" value="InterPro"/>
</dbReference>
<dbReference type="STRING" id="869279.SE15_00805"/>
<keyword evidence="9" id="KW-1185">Reference proteome</keyword>
<keyword evidence="4 6" id="KW-0808">Transferase</keyword>
<dbReference type="InterPro" id="IPR015424">
    <property type="entry name" value="PyrdxlP-dep_Trfase"/>
</dbReference>
<evidence type="ECO:0000256" key="4">
    <source>
        <dbReference type="ARBA" id="ARBA00022679"/>
    </source>
</evidence>
<dbReference type="OrthoDB" id="9813612at2"/>
<keyword evidence="3 6" id="KW-0032">Aminotransferase</keyword>
<dbReference type="InterPro" id="IPR050596">
    <property type="entry name" value="AspAT/PAT-like"/>
</dbReference>
<comment type="similarity">
    <text evidence="2 6">Belongs to the class-I pyridoxal-phosphate-dependent aminotransferase family.</text>
</comment>
<gene>
    <name evidence="8" type="ORF">SE15_00805</name>
</gene>
<dbReference type="AlphaFoldDB" id="A0A0P6Y408"/>
<comment type="caution">
    <text evidence="8">The sequence shown here is derived from an EMBL/GenBank/DDBJ whole genome shotgun (WGS) entry which is preliminary data.</text>
</comment>
<evidence type="ECO:0000256" key="3">
    <source>
        <dbReference type="ARBA" id="ARBA00022576"/>
    </source>
</evidence>
<dbReference type="RefSeq" id="WP_054520206.1">
    <property type="nucleotide sequence ID" value="NZ_LGKO01000002.1"/>
</dbReference>